<dbReference type="GO" id="GO:0070286">
    <property type="term" value="P:axonemal dynein complex assembly"/>
    <property type="evidence" value="ECO:0007669"/>
    <property type="project" value="InterPro"/>
</dbReference>
<reference evidence="7 8" key="1">
    <citation type="journal article" date="2019" name="Sci. Rep.">
        <title>Comparative genomics of chytrid fungi reveal insights into the obligate biotrophic and pathogenic lifestyle of Synchytrium endobioticum.</title>
        <authorList>
            <person name="van de Vossenberg B.T.L.H."/>
            <person name="Warris S."/>
            <person name="Nguyen H.D.T."/>
            <person name="van Gent-Pelzer M.P.E."/>
            <person name="Joly D.L."/>
            <person name="van de Geest H.C."/>
            <person name="Bonants P.J.M."/>
            <person name="Smith D.S."/>
            <person name="Levesque C.A."/>
            <person name="van der Lee T.A.J."/>
        </authorList>
    </citation>
    <scope>NUCLEOTIDE SEQUENCE [LARGE SCALE GENOMIC DNA]</scope>
    <source>
        <strain evidence="7 8">CBS 675.73</strain>
    </source>
</reference>
<dbReference type="Pfam" id="PF14775">
    <property type="entry name" value="NYD-SP28_assoc"/>
    <property type="match status" value="1"/>
</dbReference>
<dbReference type="PANTHER" id="PTHR21625:SF1">
    <property type="entry name" value="DYNEIN REGULATORY COMPLEX PROTEIN 1"/>
    <property type="match status" value="1"/>
</dbReference>
<dbReference type="Pfam" id="PF14772">
    <property type="entry name" value="NYD-SP28"/>
    <property type="match status" value="1"/>
</dbReference>
<evidence type="ECO:0008006" key="9">
    <source>
        <dbReference type="Google" id="ProtNLM"/>
    </source>
</evidence>
<evidence type="ECO:0000256" key="1">
    <source>
        <dbReference type="ARBA" id="ARBA00009688"/>
    </source>
</evidence>
<dbReference type="OrthoDB" id="10260459at2759"/>
<keyword evidence="8" id="KW-1185">Reference proteome</keyword>
<feature type="domain" description="Dynein regulatory complex protein 1 C-terminal" evidence="6">
    <location>
        <begin position="696"/>
        <end position="755"/>
    </location>
</feature>
<dbReference type="InterPro" id="IPR039750">
    <property type="entry name" value="DRC1/DRC2"/>
</dbReference>
<evidence type="ECO:0000313" key="7">
    <source>
        <dbReference type="EMBL" id="TPX73939.1"/>
    </source>
</evidence>
<feature type="region of interest" description="Disordered" evidence="4">
    <location>
        <begin position="647"/>
        <end position="695"/>
    </location>
</feature>
<dbReference type="GO" id="GO:0003352">
    <property type="term" value="P:regulation of cilium movement"/>
    <property type="evidence" value="ECO:0007669"/>
    <property type="project" value="TreeGrafter"/>
</dbReference>
<evidence type="ECO:0000313" key="8">
    <source>
        <dbReference type="Proteomes" id="UP000320333"/>
    </source>
</evidence>
<gene>
    <name evidence="7" type="ORF">CcCBS67573_g04791</name>
</gene>
<comment type="similarity">
    <text evidence="1">Belongs to the DRC1 family.</text>
</comment>
<dbReference type="InterPro" id="IPR029440">
    <property type="entry name" value="DRC1_C"/>
</dbReference>
<dbReference type="GO" id="GO:0060285">
    <property type="term" value="P:cilium-dependent cell motility"/>
    <property type="evidence" value="ECO:0007669"/>
    <property type="project" value="TreeGrafter"/>
</dbReference>
<evidence type="ECO:0000256" key="2">
    <source>
        <dbReference type="ARBA" id="ARBA00023054"/>
    </source>
</evidence>
<organism evidence="7 8">
    <name type="scientific">Chytriomyces confervae</name>
    <dbReference type="NCBI Taxonomy" id="246404"/>
    <lineage>
        <taxon>Eukaryota</taxon>
        <taxon>Fungi</taxon>
        <taxon>Fungi incertae sedis</taxon>
        <taxon>Chytridiomycota</taxon>
        <taxon>Chytridiomycota incertae sedis</taxon>
        <taxon>Chytridiomycetes</taxon>
        <taxon>Chytridiales</taxon>
        <taxon>Chytriomycetaceae</taxon>
        <taxon>Chytriomyces</taxon>
    </lineage>
</organism>
<evidence type="ECO:0000256" key="4">
    <source>
        <dbReference type="SAM" id="MobiDB-lite"/>
    </source>
</evidence>
<feature type="coiled-coil region" evidence="3">
    <location>
        <begin position="265"/>
        <end position="321"/>
    </location>
</feature>
<name>A0A507FC74_9FUNG</name>
<evidence type="ECO:0000256" key="3">
    <source>
        <dbReference type="SAM" id="Coils"/>
    </source>
</evidence>
<evidence type="ECO:0000259" key="6">
    <source>
        <dbReference type="Pfam" id="PF14775"/>
    </source>
</evidence>
<dbReference type="STRING" id="246404.A0A507FC74"/>
<evidence type="ECO:0000259" key="5">
    <source>
        <dbReference type="Pfam" id="PF14772"/>
    </source>
</evidence>
<dbReference type="Proteomes" id="UP000320333">
    <property type="component" value="Unassembled WGS sequence"/>
</dbReference>
<keyword evidence="2 3" id="KW-0175">Coiled coil</keyword>
<feature type="coiled-coil region" evidence="3">
    <location>
        <begin position="196"/>
        <end position="230"/>
    </location>
</feature>
<dbReference type="AlphaFoldDB" id="A0A507FC74"/>
<feature type="compositionally biased region" description="Low complexity" evidence="4">
    <location>
        <begin position="1"/>
        <end position="19"/>
    </location>
</feature>
<proteinExistence type="inferred from homology"/>
<comment type="caution">
    <text evidence="7">The sequence shown here is derived from an EMBL/GenBank/DDBJ whole genome shotgun (WGS) entry which is preliminary data.</text>
</comment>
<dbReference type="EMBL" id="QEAP01000154">
    <property type="protein sequence ID" value="TPX73939.1"/>
    <property type="molecule type" value="Genomic_DNA"/>
</dbReference>
<feature type="domain" description="Dynein regulatory complex protein 1/2 N-terminal" evidence="5">
    <location>
        <begin position="109"/>
        <end position="206"/>
    </location>
</feature>
<dbReference type="InterPro" id="IPR039505">
    <property type="entry name" value="DRC1/2_N"/>
</dbReference>
<sequence length="782" mass="89516">MITSNTQPQNNTNTTGSNPALNGGGGGSSGTSKEARIHARRIRIEAARLAKLRPEKVEDVELRRKPKVEAEKKDTGKARAQMSASNKKIDSIKLSSTELVSNLRVGIVARESQRRHDDIKKQDSWVKKRAEDASRTENMNGDITAQWSTLLQIDKPYELHEMLVKQRESCDALMASKNRLIQEYMLDMKAKDDDYVKELKRQAEEIDSLIERMEEQYRTLQTTLKEELEQIEKSFIEERTELIETNSRDIEELFFQRRSSEGKYLEDRAERIEDHVKQLEALRVRDAEEYNLVKIKLETDVQVLEQQLQQMRATYQLNTEKLEYNFQVLKKREEENASILSTQKRKITRLTDHLNSLKLKMSKQERLFQNEHVGLTEDYKRILEQYKELQKKFRHFQVSDCNTFAQIWDMNEEATMELMRKVLSADRIIVEQQLGMKWAGPGDEIFRKVGPEYFRRKRGGNGEDELAQLMSIAGAGQVNDENDMRNGAAAGDSRMSLAAKFKETKLGNSASAGYSKTMKRMLELLCNEAGFLVEEKLQKLLAPLHRDEQSLMKLDSIFKALGVETVEDIEKLTSFFVARDAIAHSPSAPANESGGEAIMEDEATQPASSVVSHATALIHPNDVIRAIRKFVEDHRFEKTTVAKKKVDFLEQDDDETSDMHTSGQNDTDGGEYSEAEGTPGFTSTSPTKPKNEQQRKYWERMANVIDDKSYRIWTAVYAAMKKYNSLLTERYQLTEDIESVHSQNEELKNLLRQYMSAKVNDELEVPPTQIMWYAAGGGGGDA</sequence>
<dbReference type="PANTHER" id="PTHR21625">
    <property type="entry name" value="NYD-SP28 PROTEIN"/>
    <property type="match status" value="1"/>
</dbReference>
<feature type="region of interest" description="Disordered" evidence="4">
    <location>
        <begin position="1"/>
        <end position="38"/>
    </location>
</feature>
<accession>A0A507FC74</accession>
<protein>
    <recommendedName>
        <fullName evidence="9">Dynein regulatory complex protein 1</fullName>
    </recommendedName>
</protein>
<dbReference type="GO" id="GO:0005858">
    <property type="term" value="C:axonemal dynein complex"/>
    <property type="evidence" value="ECO:0007669"/>
    <property type="project" value="InterPro"/>
</dbReference>